<gene>
    <name evidence="2" type="ORF">Pdsh_08480</name>
</gene>
<evidence type="ECO:0000256" key="1">
    <source>
        <dbReference type="SAM" id="Phobius"/>
    </source>
</evidence>
<comment type="caution">
    <text evidence="2">The sequence shown here is derived from an EMBL/GenBank/DDBJ whole genome shotgun (WGS) entry which is preliminary data.</text>
</comment>
<feature type="transmembrane region" description="Helical" evidence="1">
    <location>
        <begin position="164"/>
        <end position="186"/>
    </location>
</feature>
<keyword evidence="3" id="KW-1185">Reference proteome</keyword>
<dbReference type="PANTHER" id="PTHR31272:SF9">
    <property type="entry name" value="BLL1027 PROTEIN"/>
    <property type="match status" value="1"/>
</dbReference>
<dbReference type="Proteomes" id="UP000196694">
    <property type="component" value="Unassembled WGS sequence"/>
</dbReference>
<dbReference type="AlphaFoldDB" id="A0A211YLS6"/>
<organism evidence="2 3">
    <name type="scientific">Pyrodictium delaneyi</name>
    <dbReference type="NCBI Taxonomy" id="1273541"/>
    <lineage>
        <taxon>Archaea</taxon>
        <taxon>Thermoproteota</taxon>
        <taxon>Thermoprotei</taxon>
        <taxon>Desulfurococcales</taxon>
        <taxon>Pyrodictiaceae</taxon>
        <taxon>Pyrodictium</taxon>
    </lineage>
</organism>
<feature type="transmembrane region" description="Helical" evidence="1">
    <location>
        <begin position="198"/>
        <end position="219"/>
    </location>
</feature>
<evidence type="ECO:0000313" key="3">
    <source>
        <dbReference type="Proteomes" id="UP000196694"/>
    </source>
</evidence>
<keyword evidence="1" id="KW-0812">Transmembrane</keyword>
<keyword evidence="1" id="KW-1133">Transmembrane helix</keyword>
<feature type="transmembrane region" description="Helical" evidence="1">
    <location>
        <begin position="75"/>
        <end position="96"/>
    </location>
</feature>
<keyword evidence="1" id="KW-0472">Membrane</keyword>
<accession>A0A211YLS6</accession>
<name>A0A211YLS6_9CREN</name>
<feature type="transmembrane region" description="Helical" evidence="1">
    <location>
        <begin position="6"/>
        <end position="31"/>
    </location>
</feature>
<proteinExistence type="predicted"/>
<feature type="transmembrane region" description="Helical" evidence="1">
    <location>
        <begin position="124"/>
        <end position="152"/>
    </location>
</feature>
<sequence length="221" mass="22953">MLTGILAKLFGLAALDSINPCTFYIYTVLLLSVSIREKSSRAVLATGLAFIAGVYLGYLALGLGIASAVAVLPTWLLALAAAVYGVYIIVAGLYELRGRRRPGPQRPGGRLAPRALRTASRVGAFGLGLLLSFTLLPCSGGPLVAFIALASAEGYSGLLVLPLLLLYNLVFVAPLIAIGLAAAAAYRVERVQQAIARAAPYASIAAGLALIAVAVYIYIAY</sequence>
<evidence type="ECO:0000313" key="2">
    <source>
        <dbReference type="EMBL" id="OWJ53916.1"/>
    </source>
</evidence>
<dbReference type="PANTHER" id="PTHR31272">
    <property type="entry name" value="CYTOCHROME C-TYPE BIOGENESIS PROTEIN HI_1454-RELATED"/>
    <property type="match status" value="1"/>
</dbReference>
<feature type="transmembrane region" description="Helical" evidence="1">
    <location>
        <begin position="43"/>
        <end position="69"/>
    </location>
</feature>
<dbReference type="InterPro" id="IPR051790">
    <property type="entry name" value="Cytochrome_c-biogenesis_DsbD"/>
</dbReference>
<dbReference type="EMBL" id="NCQP01000007">
    <property type="protein sequence ID" value="OWJ53916.1"/>
    <property type="molecule type" value="Genomic_DNA"/>
</dbReference>
<protein>
    <submittedName>
        <fullName evidence="2">Uncharacterized protein</fullName>
    </submittedName>
</protein>
<reference evidence="2 3" key="1">
    <citation type="submission" date="2017-05" db="EMBL/GenBank/DDBJ databases">
        <title>The draft genome of the hyperthermophilic archaeon 'Pyrodictium delaneyi strain Hulk', an iron and nitrate reducer, reveals the capacity for sulfate reduction.</title>
        <authorList>
            <person name="Demey L.M."/>
            <person name="Miller C."/>
            <person name="Manzella M."/>
            <person name="Reguera G."/>
            <person name="Kashefi K."/>
        </authorList>
    </citation>
    <scope>NUCLEOTIDE SEQUENCE [LARGE SCALE GENOMIC DNA]</scope>
    <source>
        <strain evidence="2 3">Hulk</strain>
    </source>
</reference>